<dbReference type="Pfam" id="PF01464">
    <property type="entry name" value="SLT"/>
    <property type="match status" value="1"/>
</dbReference>
<geneLocation type="plasmid" evidence="3">
    <name>pM7012</name>
</geneLocation>
<dbReference type="InterPro" id="IPR008258">
    <property type="entry name" value="Transglycosylase_SLT_dom_1"/>
</dbReference>
<dbReference type="Gene3D" id="1.10.530.10">
    <property type="match status" value="1"/>
</dbReference>
<feature type="domain" description="Transglycosylase SLT" evidence="2">
    <location>
        <begin position="23"/>
        <end position="137"/>
    </location>
</feature>
<keyword evidence="1" id="KW-0732">Signal</keyword>
<proteinExistence type="predicted"/>
<accession>V5YPE5</accession>
<reference evidence="3" key="1">
    <citation type="journal article" date="2014" name="Microbiology">
        <title>A 2,4-dichlorophenoxyacetic acid degradation plasmid pM7012 discloses distribution of an unclassified megaplasmid group across bacterial species.</title>
        <authorList>
            <person name="Sakai Y."/>
            <person name="Ogawa N."/>
            <person name="Shimomura Y."/>
            <person name="Fujii T."/>
        </authorList>
    </citation>
    <scope>NUCLEOTIDE SEQUENCE</scope>
    <source>
        <strain evidence="3">M701</strain>
    </source>
</reference>
<evidence type="ECO:0000259" key="2">
    <source>
        <dbReference type="Pfam" id="PF01464"/>
    </source>
</evidence>
<protein>
    <submittedName>
        <fullName evidence="3">Lytic transglycosylase, catalytic</fullName>
    </submittedName>
</protein>
<dbReference type="EMBL" id="AB853026">
    <property type="protein sequence ID" value="BAO19272.1"/>
    <property type="molecule type" value="Genomic_DNA"/>
</dbReference>
<sequence length="147" mass="17087">MKKLLLLICFSVITGSAFAQDACFAQAAQRYQVDERLLRAIVMTENAQFDPRLVIRSKEGWEYIGLGMISSIWLPVLERYGITRESLMDPCVNVNVEGWILRDAENRYGRTWKAVGAYNTGKYSADDDAQRRYVRKVWKNYYMEALR</sequence>
<keyword evidence="3" id="KW-0614">Plasmid</keyword>
<feature type="chain" id="PRO_5004743117" evidence="1">
    <location>
        <begin position="20"/>
        <end position="147"/>
    </location>
</feature>
<dbReference type="AlphaFoldDB" id="V5YPE5"/>
<evidence type="ECO:0000256" key="1">
    <source>
        <dbReference type="SAM" id="SignalP"/>
    </source>
</evidence>
<dbReference type="SUPFAM" id="SSF53955">
    <property type="entry name" value="Lysozyme-like"/>
    <property type="match status" value="1"/>
</dbReference>
<organism evidence="3">
    <name type="scientific">Burkholderia sp. M701</name>
    <dbReference type="NCBI Taxonomy" id="326454"/>
    <lineage>
        <taxon>Bacteria</taxon>
        <taxon>Pseudomonadati</taxon>
        <taxon>Pseudomonadota</taxon>
        <taxon>Betaproteobacteria</taxon>
        <taxon>Burkholderiales</taxon>
        <taxon>Burkholderiaceae</taxon>
        <taxon>Burkholderia</taxon>
    </lineage>
</organism>
<dbReference type="CDD" id="cd13400">
    <property type="entry name" value="LT_IagB-like"/>
    <property type="match status" value="1"/>
</dbReference>
<feature type="signal peptide" evidence="1">
    <location>
        <begin position="1"/>
        <end position="19"/>
    </location>
</feature>
<evidence type="ECO:0000313" key="3">
    <source>
        <dbReference type="EMBL" id="BAO19272.1"/>
    </source>
</evidence>
<name>V5YPE5_9BURK</name>
<dbReference type="RefSeq" id="WP_023842812.1">
    <property type="nucleotide sequence ID" value="NC_022995.1"/>
</dbReference>
<reference evidence="3" key="2">
    <citation type="submission" date="2024-06" db="EMBL/GenBank/DDBJ databases">
        <authorList>
            <person name="Sakai Y."/>
            <person name="Fujii T."/>
        </authorList>
    </citation>
    <scope>NUCLEOTIDE SEQUENCE</scope>
    <source>
        <strain evidence="3">M701</strain>
        <plasmid evidence="3">pM7012</plasmid>
    </source>
</reference>
<dbReference type="InterPro" id="IPR023346">
    <property type="entry name" value="Lysozyme-like_dom_sf"/>
</dbReference>